<dbReference type="InterPro" id="IPR036412">
    <property type="entry name" value="HAD-like_sf"/>
</dbReference>
<evidence type="ECO:0008006" key="3">
    <source>
        <dbReference type="Google" id="ProtNLM"/>
    </source>
</evidence>
<reference evidence="1 2" key="1">
    <citation type="submission" date="2007-06" db="EMBL/GenBank/DDBJ databases">
        <title>The Genome Sequence of Coccidioides posadasii RMSCC_3488.</title>
        <authorList>
            <consortium name="Coccidioides Genome Resources Consortium"/>
            <consortium name="The Broad Institute Genome Sequencing Platform"/>
            <person name="Henn M.R."/>
            <person name="Sykes S."/>
            <person name="Young S."/>
            <person name="Jaffe D."/>
            <person name="Berlin A."/>
            <person name="Alvarez P."/>
            <person name="Butler J."/>
            <person name="Gnerre S."/>
            <person name="Grabherr M."/>
            <person name="Mauceli E."/>
            <person name="Brockman W."/>
            <person name="Kodira C."/>
            <person name="Alvarado L."/>
            <person name="Zeng Q."/>
            <person name="Crawford M."/>
            <person name="Antoine C."/>
            <person name="Devon K."/>
            <person name="Galgiani J."/>
            <person name="Orsborn K."/>
            <person name="Lewis M.L."/>
            <person name="Nusbaum C."/>
            <person name="Galagan J."/>
            <person name="Birren B."/>
        </authorList>
    </citation>
    <scope>NUCLEOTIDE SEQUENCE [LARGE SCALE GENOMIC DNA]</scope>
    <source>
        <strain evidence="1 2">RMSCC 3488</strain>
    </source>
</reference>
<dbReference type="Gene3D" id="3.40.50.1000">
    <property type="entry name" value="HAD superfamily/HAD-like"/>
    <property type="match status" value="1"/>
</dbReference>
<protein>
    <recommendedName>
        <fullName evidence="3">Haloacid dehalogenase-like hydrolase</fullName>
    </recommendedName>
</protein>
<dbReference type="SUPFAM" id="SSF56784">
    <property type="entry name" value="HAD-like"/>
    <property type="match status" value="1"/>
</dbReference>
<name>A0A0J6FL08_COCPO</name>
<dbReference type="PANTHER" id="PTHR46191">
    <property type="match status" value="1"/>
</dbReference>
<dbReference type="Proteomes" id="UP000054567">
    <property type="component" value="Unassembled WGS sequence"/>
</dbReference>
<dbReference type="InterPro" id="IPR044924">
    <property type="entry name" value="HAD-SF_hydro_IA_REG-2-like_cap"/>
</dbReference>
<gene>
    <name evidence="1" type="ORF">CPAG_07330</name>
</gene>
<accession>A0A0J6FL08</accession>
<dbReference type="InterPro" id="IPR023214">
    <property type="entry name" value="HAD_sf"/>
</dbReference>
<dbReference type="InterPro" id="IPR051828">
    <property type="entry name" value="HAD-like_hydrolase_domain"/>
</dbReference>
<dbReference type="VEuPathDB" id="FungiDB:CPAG_07330"/>
<proteinExistence type="predicted"/>
<dbReference type="Pfam" id="PF13242">
    <property type="entry name" value="Hydrolase_like"/>
    <property type="match status" value="1"/>
</dbReference>
<dbReference type="PANTHER" id="PTHR46191:SF2">
    <property type="entry name" value="HALOACID DEHALOGENASE-LIKE HYDROLASE DOMAIN-CONTAINING PROTEIN 3"/>
    <property type="match status" value="1"/>
</dbReference>
<reference evidence="2" key="3">
    <citation type="journal article" date="2010" name="Genome Res.">
        <title>Population genomic sequencing of Coccidioides fungi reveals recent hybridization and transposon control.</title>
        <authorList>
            <person name="Neafsey D.E."/>
            <person name="Barker B.M."/>
            <person name="Sharpton T.J."/>
            <person name="Stajich J.E."/>
            <person name="Park D.J."/>
            <person name="Whiston E."/>
            <person name="Hung C.-Y."/>
            <person name="McMahan C."/>
            <person name="White J."/>
            <person name="Sykes S."/>
            <person name="Heiman D."/>
            <person name="Young S."/>
            <person name="Zeng Q."/>
            <person name="Abouelleil A."/>
            <person name="Aftuck L."/>
            <person name="Bessette D."/>
            <person name="Brown A."/>
            <person name="FitzGerald M."/>
            <person name="Lui A."/>
            <person name="Macdonald J.P."/>
            <person name="Priest M."/>
            <person name="Orbach M.J."/>
            <person name="Galgiani J.N."/>
            <person name="Kirkland T.N."/>
            <person name="Cole G.T."/>
            <person name="Birren B.W."/>
            <person name="Henn M.R."/>
            <person name="Taylor J.W."/>
            <person name="Rounsley S.D."/>
        </authorList>
    </citation>
    <scope>NUCLEOTIDE SEQUENCE [LARGE SCALE GENOMIC DNA]</scope>
    <source>
        <strain evidence="2">RMSCC 3488</strain>
    </source>
</reference>
<evidence type="ECO:0000313" key="1">
    <source>
        <dbReference type="EMBL" id="KMM71023.1"/>
    </source>
</evidence>
<dbReference type="GO" id="GO:0005634">
    <property type="term" value="C:nucleus"/>
    <property type="evidence" value="ECO:0007669"/>
    <property type="project" value="TreeGrafter"/>
</dbReference>
<organism evidence="1 2">
    <name type="scientific">Coccidioides posadasii RMSCC 3488</name>
    <dbReference type="NCBI Taxonomy" id="454284"/>
    <lineage>
        <taxon>Eukaryota</taxon>
        <taxon>Fungi</taxon>
        <taxon>Dikarya</taxon>
        <taxon>Ascomycota</taxon>
        <taxon>Pezizomycotina</taxon>
        <taxon>Eurotiomycetes</taxon>
        <taxon>Eurotiomycetidae</taxon>
        <taxon>Onygenales</taxon>
        <taxon>Onygenaceae</taxon>
        <taxon>Coccidioides</taxon>
    </lineage>
</organism>
<reference evidence="2" key="2">
    <citation type="journal article" date="2009" name="Genome Res.">
        <title>Comparative genomic analyses of the human fungal pathogens Coccidioides and their relatives.</title>
        <authorList>
            <person name="Sharpton T.J."/>
            <person name="Stajich J.E."/>
            <person name="Rounsley S.D."/>
            <person name="Gardner M.J."/>
            <person name="Wortman J.R."/>
            <person name="Jordar V.S."/>
            <person name="Maiti R."/>
            <person name="Kodira C.D."/>
            <person name="Neafsey D.E."/>
            <person name="Zeng Q."/>
            <person name="Hung C.-Y."/>
            <person name="McMahan C."/>
            <person name="Muszewska A."/>
            <person name="Grynberg M."/>
            <person name="Mandel M.A."/>
            <person name="Kellner E.M."/>
            <person name="Barker B.M."/>
            <person name="Galgiani J.N."/>
            <person name="Orbach M.J."/>
            <person name="Kirkland T.N."/>
            <person name="Cole G.T."/>
            <person name="Henn M.R."/>
            <person name="Birren B.W."/>
            <person name="Taylor J.W."/>
        </authorList>
    </citation>
    <scope>NUCLEOTIDE SEQUENCE [LARGE SCALE GENOMIC DNA]</scope>
    <source>
        <strain evidence="2">RMSCC 3488</strain>
    </source>
</reference>
<dbReference type="AlphaFoldDB" id="A0A0J6FL08"/>
<dbReference type="EMBL" id="DS268112">
    <property type="protein sequence ID" value="KMM71023.1"/>
    <property type="molecule type" value="Genomic_DNA"/>
</dbReference>
<dbReference type="Gene3D" id="1.10.150.720">
    <property type="entry name" value="Haloacid dehalogenase-like hydrolase"/>
    <property type="match status" value="1"/>
</dbReference>
<sequence>MLPVRHPRTLLLTLDAFNTIFHPRQPVPEIYTHVAQALGVIPSTITADAVKPAFRTAFKRNSAQYPNYGRDTPGFGGPKAWWAKVIRECFAQVKGGSTTVDEIPDRLVETLFTVFGGEAYKLYNDAEPFFRKLQLWKQAKRSRNVSQDLVREDCWDRIVVGVISNSDDRVPTILRSMGLRVGSAWADNGDLLPPADVRHDAIKQENDIDFIVTSYEAGKEKPNKHIFDVAQKRAGEYLNVTSPAKRPLFPAPSYYCIHVGDDYHDDYQGGQSAGWDSFLLLREDVEIPEHAQKSARSISNLDQLFSLLRMEDHDGSCYDCISSDKPGFG</sequence>
<dbReference type="OrthoDB" id="444127at2759"/>
<evidence type="ECO:0000313" key="2">
    <source>
        <dbReference type="Proteomes" id="UP000054567"/>
    </source>
</evidence>